<proteinExistence type="predicted"/>
<reference evidence="3" key="1">
    <citation type="submission" date="2022-11" db="UniProtKB">
        <authorList>
            <consortium name="WormBaseParasite"/>
        </authorList>
    </citation>
    <scope>IDENTIFICATION</scope>
</reference>
<protein>
    <submittedName>
        <fullName evidence="3">Uncharacterized protein</fullName>
    </submittedName>
</protein>
<dbReference type="AlphaFoldDB" id="A0A915JK91"/>
<evidence type="ECO:0000313" key="3">
    <source>
        <dbReference type="WBParaSite" id="nRc.2.0.1.t26585-RA"/>
    </source>
</evidence>
<sequence length="95" mass="11288">MPARRTFPPPPRNYQGSPRNSKNSRSHKNNSCNNRRHWVNRCHALQTEDEKWRLASNKKLLRPQRPLKFSLPTKSYHIAQQFMDSKVQLLLCDYA</sequence>
<feature type="compositionally biased region" description="Basic residues" evidence="1">
    <location>
        <begin position="22"/>
        <end position="35"/>
    </location>
</feature>
<evidence type="ECO:0000256" key="1">
    <source>
        <dbReference type="SAM" id="MobiDB-lite"/>
    </source>
</evidence>
<keyword evidence="2" id="KW-1185">Reference proteome</keyword>
<dbReference type="Proteomes" id="UP000887565">
    <property type="component" value="Unplaced"/>
</dbReference>
<organism evidence="2 3">
    <name type="scientific">Romanomermis culicivorax</name>
    <name type="common">Nematode worm</name>
    <dbReference type="NCBI Taxonomy" id="13658"/>
    <lineage>
        <taxon>Eukaryota</taxon>
        <taxon>Metazoa</taxon>
        <taxon>Ecdysozoa</taxon>
        <taxon>Nematoda</taxon>
        <taxon>Enoplea</taxon>
        <taxon>Dorylaimia</taxon>
        <taxon>Mermithida</taxon>
        <taxon>Mermithoidea</taxon>
        <taxon>Mermithidae</taxon>
        <taxon>Romanomermis</taxon>
    </lineage>
</organism>
<dbReference type="WBParaSite" id="nRc.2.0.1.t26585-RA">
    <property type="protein sequence ID" value="nRc.2.0.1.t26585-RA"/>
    <property type="gene ID" value="nRc.2.0.1.g26585"/>
</dbReference>
<accession>A0A915JK91</accession>
<name>A0A915JK91_ROMCU</name>
<evidence type="ECO:0000313" key="2">
    <source>
        <dbReference type="Proteomes" id="UP000887565"/>
    </source>
</evidence>
<feature type="region of interest" description="Disordered" evidence="1">
    <location>
        <begin position="1"/>
        <end position="35"/>
    </location>
</feature>